<reference evidence="12 13" key="1">
    <citation type="journal article" date="2020" name="G3 (Bethesda)">
        <title>Improved Reference Genome for Cyclotella cryptica CCMP332, a Model for Cell Wall Morphogenesis, Salinity Adaptation, and Lipid Production in Diatoms (Bacillariophyta).</title>
        <authorList>
            <person name="Roberts W.R."/>
            <person name="Downey K.M."/>
            <person name="Ruck E.C."/>
            <person name="Traller J.C."/>
            <person name="Alverson A.J."/>
        </authorList>
    </citation>
    <scope>NUCLEOTIDE SEQUENCE [LARGE SCALE GENOMIC DNA]</scope>
    <source>
        <strain evidence="12 13">CCMP332</strain>
    </source>
</reference>
<feature type="region of interest" description="Disordered" evidence="9">
    <location>
        <begin position="512"/>
        <end position="599"/>
    </location>
</feature>
<comment type="subcellular location">
    <subcellularLocation>
        <location evidence="1">Membrane</location>
        <topology evidence="1">Multi-pass membrane protein</topology>
    </subcellularLocation>
</comment>
<evidence type="ECO:0000259" key="11">
    <source>
        <dbReference type="Pfam" id="PF07885"/>
    </source>
</evidence>
<evidence type="ECO:0000256" key="6">
    <source>
        <dbReference type="ARBA" id="ARBA00023136"/>
    </source>
</evidence>
<feature type="region of interest" description="Disordered" evidence="9">
    <location>
        <begin position="57"/>
        <end position="143"/>
    </location>
</feature>
<feature type="compositionally biased region" description="Low complexity" evidence="9">
    <location>
        <begin position="523"/>
        <end position="539"/>
    </location>
</feature>
<feature type="compositionally biased region" description="Basic and acidic residues" evidence="9">
    <location>
        <begin position="399"/>
        <end position="410"/>
    </location>
</feature>
<keyword evidence="4 10" id="KW-1133">Transmembrane helix</keyword>
<feature type="transmembrane region" description="Helical" evidence="10">
    <location>
        <begin position="1157"/>
        <end position="1178"/>
    </location>
</feature>
<feature type="compositionally biased region" description="Polar residues" evidence="9">
    <location>
        <begin position="1047"/>
        <end position="1058"/>
    </location>
</feature>
<accession>A0ABD3QA23</accession>
<dbReference type="Pfam" id="PF07885">
    <property type="entry name" value="Ion_trans_2"/>
    <property type="match status" value="2"/>
</dbReference>
<feature type="domain" description="Potassium channel" evidence="11">
    <location>
        <begin position="1108"/>
        <end position="1162"/>
    </location>
</feature>
<keyword evidence="13" id="KW-1185">Reference proteome</keyword>
<dbReference type="Proteomes" id="UP001516023">
    <property type="component" value="Unassembled WGS sequence"/>
</dbReference>
<keyword evidence="7 8" id="KW-0407">Ion channel</keyword>
<dbReference type="InterPro" id="IPR003280">
    <property type="entry name" value="2pore_dom_K_chnl"/>
</dbReference>
<evidence type="ECO:0000256" key="4">
    <source>
        <dbReference type="ARBA" id="ARBA00022989"/>
    </source>
</evidence>
<feature type="compositionally biased region" description="Low complexity" evidence="9">
    <location>
        <begin position="238"/>
        <end position="254"/>
    </location>
</feature>
<keyword evidence="5 8" id="KW-0406">Ion transport</keyword>
<feature type="transmembrane region" description="Helical" evidence="10">
    <location>
        <begin position="825"/>
        <end position="845"/>
    </location>
</feature>
<gene>
    <name evidence="12" type="ORF">HJC23_008850</name>
</gene>
<feature type="compositionally biased region" description="Polar residues" evidence="9">
    <location>
        <begin position="106"/>
        <end position="117"/>
    </location>
</feature>
<evidence type="ECO:0000256" key="1">
    <source>
        <dbReference type="ARBA" id="ARBA00004141"/>
    </source>
</evidence>
<feature type="transmembrane region" description="Helical" evidence="10">
    <location>
        <begin position="877"/>
        <end position="901"/>
    </location>
</feature>
<evidence type="ECO:0000256" key="5">
    <source>
        <dbReference type="ARBA" id="ARBA00023065"/>
    </source>
</evidence>
<feature type="compositionally biased region" description="Polar residues" evidence="9">
    <location>
        <begin position="512"/>
        <end position="522"/>
    </location>
</feature>
<proteinExistence type="inferred from homology"/>
<keyword evidence="6 10" id="KW-0472">Membrane</keyword>
<sequence length="1387" mass="154104">MKRSSSLDDSSQPSADRHDHEQRHESSPHDSATTSPSSGWWPSNKLSHWNFLADRSTASRSLSPRLSWSDHSSSQRRRRAADGLPTTASTSMSMPAQGKKRAESESLPSANRSNQAEPSFDYFLSDPSMSEDEEEEALSNSHKDLQRKLLYRQRRMLASNHHATHQHSHSYANSLKTPSGDWDASSFGNTSLSSSNISPMPRFRIQFDASSNMARGGDASRGVNHNSQAESQPPTKINNHTNDINNSNDNNNNDSQHKIQLLGDMKKKFKAASAKIALPFGRMHSETSESMSSIDNEYTTKTTTLIGNQNDIMEAALMPPSTSTEATFVPHTAHDMEQPQANNHVADVTHSLETDLSLSSTANYSGSLRGTDILTEQPGGESSSSGAVSSVESPFSSPKQDEGRRLEAHVKNAGQVEQKDKEPTGVNHTNYNSKNTQQPKSKRKRLRFSKTHQPPVHRRTRSGDHVAAGIVLKNTQQEVDWIGMRMNGFLAPNRNGGNGSHNDATKYGSIDNNPFSSHTFTMGSPEESISSSPSQINQGMWPVETRESSHLSFSDSSTPNSPPRIQHPQFHHHHHHHLPHLQQQQQQQQQQSQIHSTSLSSFERIWDGENCLRFAPNRMDNYNYGINQHISRDSSFPYGSWSGGSNLTSSRSIMAKSNLTSSMGSFGHSSSNLRTRNSFSGSIGSSSDIMHNTCIPERQRCVDEHKESDSSGSSASTSSSSYDDDDDNDNSSLSRARTSEFQRLKTNHRAARHRDAQAKDLAKFDKVMKRVTSVLESPLFREPKHNKKASDDVKPPPTFFCPNCKTRQRAFFDVTTAAGQFESPLGYLALYFALYVTSVLFVFGLEEGWTPLDCVYFAVVTLTTAGLGDFVPSSDGAKLICACFIYFGVATIGLLLGSLLAGSLDDASKKDHHASLVRDCPNCLRLEKQKRRSENLNLRMNNGLHTIPVRYEGNHAFNGPDNTNFNDDEEGHNIGMDINHATYGTSMANTSMAPPCASPPPLQSHTKHMSLSLDATKAKEFFKSIQPVRRMSADFKTIDENSPFLERSSSSRVEPTQHSLESKPTPEETSTSTTSSESSSNLTKPMSRLKAVKYIVLTLNRALLNSLLIIVVGSVGFYFIEGMTLVDSFYFTTVLLTTVGYGDIVPVSDAGKVFTTVYVIVAGTILLHNMSMISMIPLELRKRRIEQTVLGQFGSQLTDDELQELSTGRLIQRLKLATNRPDGLDECTREMFSLAMLVRLGRITEDDVKATFAAFRRLDIGNYGTLNSRTIIEGEIWRIRSSKNLAAMVESRPMSSLGRHERSYSADDSLDFSQASIHYNPYAYVMQSPNPFMNPINNNLSHGSLRRLHSADDSNMSAHYTHSISSSFDFDAYERWNQGWRQYESNQ</sequence>
<dbReference type="PRINTS" id="PR01333">
    <property type="entry name" value="2POREKCHANEL"/>
</dbReference>
<dbReference type="GO" id="GO:0034220">
    <property type="term" value="P:monoatomic ion transmembrane transport"/>
    <property type="evidence" value="ECO:0007669"/>
    <property type="project" value="UniProtKB-KW"/>
</dbReference>
<feature type="region of interest" description="Disordered" evidence="9">
    <location>
        <begin position="702"/>
        <end position="757"/>
    </location>
</feature>
<feature type="region of interest" description="Disordered" evidence="9">
    <location>
        <begin position="361"/>
        <end position="462"/>
    </location>
</feature>
<feature type="compositionally biased region" description="Polar residues" evidence="9">
    <location>
        <begin position="426"/>
        <end position="439"/>
    </location>
</feature>
<name>A0ABD3QA23_9STRA</name>
<dbReference type="InterPro" id="IPR013099">
    <property type="entry name" value="K_chnl_dom"/>
</dbReference>
<evidence type="ECO:0000256" key="7">
    <source>
        <dbReference type="ARBA" id="ARBA00023303"/>
    </source>
</evidence>
<evidence type="ECO:0000256" key="3">
    <source>
        <dbReference type="ARBA" id="ARBA00022692"/>
    </source>
</evidence>
<feature type="region of interest" description="Disordered" evidence="9">
    <location>
        <begin position="1043"/>
        <end position="1082"/>
    </location>
</feature>
<organism evidence="12 13">
    <name type="scientific">Cyclotella cryptica</name>
    <dbReference type="NCBI Taxonomy" id="29204"/>
    <lineage>
        <taxon>Eukaryota</taxon>
        <taxon>Sar</taxon>
        <taxon>Stramenopiles</taxon>
        <taxon>Ochrophyta</taxon>
        <taxon>Bacillariophyta</taxon>
        <taxon>Coscinodiscophyceae</taxon>
        <taxon>Thalassiosirophycidae</taxon>
        <taxon>Stephanodiscales</taxon>
        <taxon>Stephanodiscaceae</taxon>
        <taxon>Cyclotella</taxon>
    </lineage>
</organism>
<feature type="compositionally biased region" description="Polar residues" evidence="9">
    <location>
        <begin position="29"/>
        <end position="43"/>
    </location>
</feature>
<feature type="compositionally biased region" description="Low complexity" evidence="9">
    <location>
        <begin position="378"/>
        <end position="398"/>
    </location>
</feature>
<keyword evidence="2 8" id="KW-0813">Transport</keyword>
<feature type="domain" description="Potassium channel" evidence="11">
    <location>
        <begin position="833"/>
        <end position="898"/>
    </location>
</feature>
<feature type="region of interest" description="Disordered" evidence="9">
    <location>
        <begin position="664"/>
        <end position="690"/>
    </location>
</feature>
<feature type="compositionally biased region" description="Polar residues" evidence="9">
    <location>
        <begin position="223"/>
        <end position="237"/>
    </location>
</feature>
<evidence type="ECO:0000313" key="12">
    <source>
        <dbReference type="EMBL" id="KAL3796897.1"/>
    </source>
</evidence>
<feature type="region of interest" description="Disordered" evidence="9">
    <location>
        <begin position="1"/>
        <end position="43"/>
    </location>
</feature>
<evidence type="ECO:0000256" key="9">
    <source>
        <dbReference type="SAM" id="MobiDB-lite"/>
    </source>
</evidence>
<feature type="compositionally biased region" description="Polar residues" evidence="9">
    <location>
        <begin position="57"/>
        <end position="72"/>
    </location>
</feature>
<feature type="compositionally biased region" description="Polar residues" evidence="9">
    <location>
        <begin position="550"/>
        <end position="559"/>
    </location>
</feature>
<evidence type="ECO:0000256" key="8">
    <source>
        <dbReference type="RuleBase" id="RU003857"/>
    </source>
</evidence>
<dbReference type="PANTHER" id="PTHR11003">
    <property type="entry name" value="POTASSIUM CHANNEL, SUBFAMILY K"/>
    <property type="match status" value="1"/>
</dbReference>
<feature type="compositionally biased region" description="Low complexity" evidence="9">
    <location>
        <begin position="678"/>
        <end position="687"/>
    </location>
</feature>
<dbReference type="Gene3D" id="1.10.287.70">
    <property type="match status" value="2"/>
</dbReference>
<feature type="compositionally biased region" description="Low complexity" evidence="9">
    <location>
        <begin position="710"/>
        <end position="721"/>
    </location>
</feature>
<protein>
    <recommendedName>
        <fullName evidence="11">Potassium channel domain-containing protein</fullName>
    </recommendedName>
</protein>
<dbReference type="SUPFAM" id="SSF81324">
    <property type="entry name" value="Voltage-gated potassium channels"/>
    <property type="match status" value="2"/>
</dbReference>
<feature type="compositionally biased region" description="Basic residues" evidence="9">
    <location>
        <begin position="569"/>
        <end position="579"/>
    </location>
</feature>
<dbReference type="GO" id="GO:0016020">
    <property type="term" value="C:membrane"/>
    <property type="evidence" value="ECO:0007669"/>
    <property type="project" value="UniProtKB-SubCell"/>
</dbReference>
<feature type="compositionally biased region" description="Low complexity" evidence="9">
    <location>
        <begin position="1067"/>
        <end position="1082"/>
    </location>
</feature>
<feature type="transmembrane region" description="Helical" evidence="10">
    <location>
        <begin position="852"/>
        <end position="871"/>
    </location>
</feature>
<evidence type="ECO:0000256" key="10">
    <source>
        <dbReference type="SAM" id="Phobius"/>
    </source>
</evidence>
<dbReference type="EMBL" id="JABMIG020000059">
    <property type="protein sequence ID" value="KAL3796897.1"/>
    <property type="molecule type" value="Genomic_DNA"/>
</dbReference>
<feature type="compositionally biased region" description="Low complexity" evidence="9">
    <location>
        <begin position="580"/>
        <end position="596"/>
    </location>
</feature>
<comment type="similarity">
    <text evidence="8">Belongs to the two pore domain potassium channel (TC 1.A.1.8) family.</text>
</comment>
<feature type="compositionally biased region" description="Basic and acidic residues" evidence="9">
    <location>
        <begin position="15"/>
        <end position="28"/>
    </location>
</feature>
<feature type="transmembrane region" description="Helical" evidence="10">
    <location>
        <begin position="1094"/>
        <end position="1120"/>
    </location>
</feature>
<evidence type="ECO:0000313" key="13">
    <source>
        <dbReference type="Proteomes" id="UP001516023"/>
    </source>
</evidence>
<feature type="region of interest" description="Disordered" evidence="9">
    <location>
        <begin position="213"/>
        <end position="256"/>
    </location>
</feature>
<comment type="caution">
    <text evidence="12">The sequence shown here is derived from an EMBL/GenBank/DDBJ whole genome shotgun (WGS) entry which is preliminary data.</text>
</comment>
<evidence type="ECO:0000256" key="2">
    <source>
        <dbReference type="ARBA" id="ARBA00022448"/>
    </source>
</evidence>
<dbReference type="PANTHER" id="PTHR11003:SF291">
    <property type="entry name" value="IP11374P"/>
    <property type="match status" value="1"/>
</dbReference>
<keyword evidence="3 8" id="KW-0812">Transmembrane</keyword>
<feature type="compositionally biased region" description="Basic residues" evidence="9">
    <location>
        <begin position="440"/>
        <end position="460"/>
    </location>
</feature>